<evidence type="ECO:0000313" key="2">
    <source>
        <dbReference type="Proteomes" id="UP000321362"/>
    </source>
</evidence>
<dbReference type="AlphaFoldDB" id="A0A5B8W5T4"/>
<evidence type="ECO:0000313" key="1">
    <source>
        <dbReference type="EMBL" id="QEC78949.1"/>
    </source>
</evidence>
<name>A0A5B8W5T4_9SPHI</name>
<dbReference type="KEGG" id="mgk:FSB76_24470"/>
<gene>
    <name evidence="1" type="ORF">FSB76_24470</name>
</gene>
<reference evidence="1 2" key="1">
    <citation type="journal article" date="2013" name="J. Microbiol.">
        <title>Mucilaginibacter ginsenosidivorax sp. nov., with ginsenoside converting activity isolated from sediment.</title>
        <authorList>
            <person name="Kim J.K."/>
            <person name="Choi T.E."/>
            <person name="Liu Q.M."/>
            <person name="Park H.Y."/>
            <person name="Yi T.H."/>
            <person name="Yoon M.H."/>
            <person name="Kim S.C."/>
            <person name="Im W.T."/>
        </authorList>
    </citation>
    <scope>NUCLEOTIDE SEQUENCE [LARGE SCALE GENOMIC DNA]</scope>
    <source>
        <strain evidence="1 2">KHI28</strain>
    </source>
</reference>
<organism evidence="1 2">
    <name type="scientific">Mucilaginibacter ginsenosidivorax</name>
    <dbReference type="NCBI Taxonomy" id="862126"/>
    <lineage>
        <taxon>Bacteria</taxon>
        <taxon>Pseudomonadati</taxon>
        <taxon>Bacteroidota</taxon>
        <taxon>Sphingobacteriia</taxon>
        <taxon>Sphingobacteriales</taxon>
        <taxon>Sphingobacteriaceae</taxon>
        <taxon>Mucilaginibacter</taxon>
    </lineage>
</organism>
<accession>A0A5B8W5T4</accession>
<protein>
    <submittedName>
        <fullName evidence="1">Uncharacterized protein</fullName>
    </submittedName>
</protein>
<dbReference type="EMBL" id="CP042437">
    <property type="protein sequence ID" value="QEC78949.1"/>
    <property type="molecule type" value="Genomic_DNA"/>
</dbReference>
<sequence length="145" mass="16425">MNDLDFFKMFGANDKLRGEVVFVHPELFADPLGKRNQVGVISEADIALDNIYVDFRDKVGLFSADALFTFLPSDQIQDNLVNLLQDKTSGEFKALRSVELLVRYGDVTEKIKAMQTARDHPAIQNLCVEILKDQISRDISNQYGR</sequence>
<proteinExistence type="predicted"/>
<keyword evidence="2" id="KW-1185">Reference proteome</keyword>
<dbReference type="OrthoDB" id="710556at2"/>
<dbReference type="Proteomes" id="UP000321362">
    <property type="component" value="Chromosome"/>
</dbReference>
<dbReference type="RefSeq" id="WP_147058076.1">
    <property type="nucleotide sequence ID" value="NZ_CP042437.1"/>
</dbReference>